<feature type="chain" id="PRO_5007090280" description="Secreted protein" evidence="2">
    <location>
        <begin position="35"/>
        <end position="88"/>
    </location>
</feature>
<gene>
    <name evidence="3" type="ORF">RMCFA_0689</name>
</gene>
<accession>A0A100WL83</accession>
<reference evidence="3 4" key="1">
    <citation type="journal article" date="2016" name="Genome Announc.">
        <title>Draft Genome Sequences of Five Rapidly Growing Mycobacterium Species, M. thermoresistibile, M. fortuitum subsp. acetamidolyticum, M. canariasense, M. brisbanense, and M. novocastrense.</title>
        <authorList>
            <person name="Katahira K."/>
            <person name="Ogura Y."/>
            <person name="Gotoh Y."/>
            <person name="Hayashi T."/>
        </authorList>
    </citation>
    <scope>NUCLEOTIDE SEQUENCE [LARGE SCALE GENOMIC DNA]</scope>
    <source>
        <strain evidence="3 4">JCM6368</strain>
    </source>
</reference>
<evidence type="ECO:0000313" key="3">
    <source>
        <dbReference type="EMBL" id="GAT00575.1"/>
    </source>
</evidence>
<comment type="caution">
    <text evidence="3">The sequence shown here is derived from an EMBL/GenBank/DDBJ whole genome shotgun (WGS) entry which is preliminary data.</text>
</comment>
<organism evidence="3 4">
    <name type="scientific">Mycolicibacterium fortuitum subsp. acetamidolyticum</name>
    <dbReference type="NCBI Taxonomy" id="144550"/>
    <lineage>
        <taxon>Bacteria</taxon>
        <taxon>Bacillati</taxon>
        <taxon>Actinomycetota</taxon>
        <taxon>Actinomycetes</taxon>
        <taxon>Mycobacteriales</taxon>
        <taxon>Mycobacteriaceae</taxon>
        <taxon>Mycolicibacterium</taxon>
    </lineage>
</organism>
<keyword evidence="2" id="KW-0732">Signal</keyword>
<feature type="region of interest" description="Disordered" evidence="1">
    <location>
        <begin position="61"/>
        <end position="88"/>
    </location>
</feature>
<proteinExistence type="predicted"/>
<dbReference type="EMBL" id="BCSZ01000008">
    <property type="protein sequence ID" value="GAT00575.1"/>
    <property type="molecule type" value="Genomic_DNA"/>
</dbReference>
<reference evidence="4" key="2">
    <citation type="submission" date="2016-02" db="EMBL/GenBank/DDBJ databases">
        <title>Draft genome sequence of five rapidly growing Mycobacterium species.</title>
        <authorList>
            <person name="Katahira K."/>
            <person name="Gotou Y."/>
            <person name="Iida K."/>
            <person name="Ogura Y."/>
            <person name="Hayashi T."/>
        </authorList>
    </citation>
    <scope>NUCLEOTIDE SEQUENCE [LARGE SCALE GENOMIC DNA]</scope>
    <source>
        <strain evidence="4">JCM6368</strain>
    </source>
</reference>
<evidence type="ECO:0000256" key="1">
    <source>
        <dbReference type="SAM" id="MobiDB-lite"/>
    </source>
</evidence>
<dbReference type="AlphaFoldDB" id="A0A100WL83"/>
<evidence type="ECO:0008006" key="5">
    <source>
        <dbReference type="Google" id="ProtNLM"/>
    </source>
</evidence>
<evidence type="ECO:0000313" key="4">
    <source>
        <dbReference type="Proteomes" id="UP000069705"/>
    </source>
</evidence>
<dbReference type="RefSeq" id="WP_061262493.1">
    <property type="nucleotide sequence ID" value="NZ_BCSZ01000008.1"/>
</dbReference>
<sequence length="88" mass="8936">MAFEQITLIRVCTAAVSAAAAASLFTGFHVPAPATDSLPNGDCEGAIYCVTGGTNPWVPNGTNPFVPWGTNASQFPGGPDGGQPNLPF</sequence>
<protein>
    <recommendedName>
        <fullName evidence="5">Secreted protein</fullName>
    </recommendedName>
</protein>
<feature type="signal peptide" evidence="2">
    <location>
        <begin position="1"/>
        <end position="34"/>
    </location>
</feature>
<dbReference type="Proteomes" id="UP000069705">
    <property type="component" value="Unassembled WGS sequence"/>
</dbReference>
<name>A0A100WL83_MYCFO</name>
<evidence type="ECO:0000256" key="2">
    <source>
        <dbReference type="SAM" id="SignalP"/>
    </source>
</evidence>